<protein>
    <submittedName>
        <fullName evidence="1">Uncharacterized protein</fullName>
    </submittedName>
</protein>
<name>A0AAE9E8Z3_CAEBR</name>
<organism evidence="1 2">
    <name type="scientific">Caenorhabditis briggsae</name>
    <dbReference type="NCBI Taxonomy" id="6238"/>
    <lineage>
        <taxon>Eukaryota</taxon>
        <taxon>Metazoa</taxon>
        <taxon>Ecdysozoa</taxon>
        <taxon>Nematoda</taxon>
        <taxon>Chromadorea</taxon>
        <taxon>Rhabditida</taxon>
        <taxon>Rhabditina</taxon>
        <taxon>Rhabditomorpha</taxon>
        <taxon>Rhabditoidea</taxon>
        <taxon>Rhabditidae</taxon>
        <taxon>Peloderinae</taxon>
        <taxon>Caenorhabditis</taxon>
    </lineage>
</organism>
<evidence type="ECO:0000313" key="1">
    <source>
        <dbReference type="EMBL" id="UMM18212.1"/>
    </source>
</evidence>
<accession>A0AAE9E8Z3</accession>
<reference evidence="1 2" key="1">
    <citation type="submission" date="2022-04" db="EMBL/GenBank/DDBJ databases">
        <title>Chromosome-level reference genomes for two strains of Caenorhabditis briggsae: an improved platform for comparative genomics.</title>
        <authorList>
            <person name="Stevens L."/>
            <person name="Andersen E."/>
        </authorList>
    </citation>
    <scope>NUCLEOTIDE SEQUENCE [LARGE SCALE GENOMIC DNA]</scope>
    <source>
        <strain evidence="1">VX34</strain>
        <tissue evidence="1">Whole-organism</tissue>
    </source>
</reference>
<evidence type="ECO:0000313" key="2">
    <source>
        <dbReference type="Proteomes" id="UP000829354"/>
    </source>
</evidence>
<dbReference type="Proteomes" id="UP000829354">
    <property type="component" value="Chromosome II"/>
</dbReference>
<gene>
    <name evidence="1" type="ORF">L5515_014380</name>
</gene>
<dbReference type="EMBL" id="CP092621">
    <property type="protein sequence ID" value="UMM18212.1"/>
    <property type="molecule type" value="Genomic_DNA"/>
</dbReference>
<sequence>MFYDSKAFGLTDSNSHRRGQIAKNAWCPGPTSKTSRTVSQIPGFTGFEFRGQERRNSKVFGHHSTSCLVVSSRRAGIVIFVYPETTGLRCKVCAIGNNDVLSVIPRLSHAPDIALKLTLSQNIMVETSWKVPYSVAPMKLLMKNPQN</sequence>
<dbReference type="AlphaFoldDB" id="A0AAE9E8Z3"/>
<proteinExistence type="predicted"/>
<keyword evidence="2" id="KW-1185">Reference proteome</keyword>